<organism evidence="1 2">
    <name type="scientific">Brachionus plicatilis</name>
    <name type="common">Marine rotifer</name>
    <name type="synonym">Brachionus muelleri</name>
    <dbReference type="NCBI Taxonomy" id="10195"/>
    <lineage>
        <taxon>Eukaryota</taxon>
        <taxon>Metazoa</taxon>
        <taxon>Spiralia</taxon>
        <taxon>Gnathifera</taxon>
        <taxon>Rotifera</taxon>
        <taxon>Eurotatoria</taxon>
        <taxon>Monogononta</taxon>
        <taxon>Pseudotrocha</taxon>
        <taxon>Ploima</taxon>
        <taxon>Brachionidae</taxon>
        <taxon>Brachionus</taxon>
    </lineage>
</organism>
<comment type="caution">
    <text evidence="1">The sequence shown here is derived from an EMBL/GenBank/DDBJ whole genome shotgun (WGS) entry which is preliminary data.</text>
</comment>
<reference evidence="1 2" key="1">
    <citation type="journal article" date="2018" name="Sci. Rep.">
        <title>Genomic signatures of local adaptation to the degree of environmental predictability in rotifers.</title>
        <authorList>
            <person name="Franch-Gras L."/>
            <person name="Hahn C."/>
            <person name="Garcia-Roger E.M."/>
            <person name="Carmona M.J."/>
            <person name="Serra M."/>
            <person name="Gomez A."/>
        </authorList>
    </citation>
    <scope>NUCLEOTIDE SEQUENCE [LARGE SCALE GENOMIC DNA]</scope>
    <source>
        <strain evidence="1">HYR1</strain>
    </source>
</reference>
<gene>
    <name evidence="1" type="ORF">BpHYR1_024565</name>
</gene>
<accession>A0A3M7RAD2</accession>
<sequence>MEQLENTIIENSDDNQAELDQAIISALANITNCSKRIDGFTKISFENYKRNYSQIYRILERNGAKAINPNEWLIWLSEMAAKSENQFIKESASTTFGLVMDRETDYPVELNYWITNQKQGNKTLRDSSQDVTLWFERFELQTPRWTDEARSTQVVTLFEDDALQKFRLMKTNKSSYLAIKRNLITNFKHDRTSDIQCDFYRAKQ</sequence>
<dbReference type="Proteomes" id="UP000276133">
    <property type="component" value="Unassembled WGS sequence"/>
</dbReference>
<evidence type="ECO:0000313" key="1">
    <source>
        <dbReference type="EMBL" id="RNA20563.1"/>
    </source>
</evidence>
<name>A0A3M7RAD2_BRAPC</name>
<dbReference type="EMBL" id="REGN01003820">
    <property type="protein sequence ID" value="RNA20563.1"/>
    <property type="molecule type" value="Genomic_DNA"/>
</dbReference>
<proteinExistence type="predicted"/>
<evidence type="ECO:0000313" key="2">
    <source>
        <dbReference type="Proteomes" id="UP000276133"/>
    </source>
</evidence>
<keyword evidence="2" id="KW-1185">Reference proteome</keyword>
<dbReference type="AlphaFoldDB" id="A0A3M7RAD2"/>
<protein>
    <submittedName>
        <fullName evidence="1">Uncharacterized protein</fullName>
    </submittedName>
</protein>